<comment type="caution">
    <text evidence="3">The sequence shown here is derived from an EMBL/GenBank/DDBJ whole genome shotgun (WGS) entry which is preliminary data.</text>
</comment>
<evidence type="ECO:0000256" key="1">
    <source>
        <dbReference type="ARBA" id="ARBA00022729"/>
    </source>
</evidence>
<protein>
    <recommendedName>
        <fullName evidence="5">VCBS repeat-containing protein</fullName>
    </recommendedName>
</protein>
<accession>A0A437JT71</accession>
<dbReference type="OrthoDB" id="480426at2"/>
<dbReference type="InterPro" id="IPR028994">
    <property type="entry name" value="Integrin_alpha_N"/>
</dbReference>
<name>A0A437JT71_9BURK</name>
<organism evidence="3 4">
    <name type="scientific">Rubrivivax albus</name>
    <dbReference type="NCBI Taxonomy" id="2499835"/>
    <lineage>
        <taxon>Bacteria</taxon>
        <taxon>Pseudomonadati</taxon>
        <taxon>Pseudomonadota</taxon>
        <taxon>Betaproteobacteria</taxon>
        <taxon>Burkholderiales</taxon>
        <taxon>Sphaerotilaceae</taxon>
        <taxon>Rubrivivax</taxon>
    </lineage>
</organism>
<dbReference type="Pfam" id="PF13517">
    <property type="entry name" value="FG-GAP_3"/>
    <property type="match status" value="2"/>
</dbReference>
<proteinExistence type="predicted"/>
<dbReference type="RefSeq" id="WP_128199630.1">
    <property type="nucleotide sequence ID" value="NZ_SACT01000006.1"/>
</dbReference>
<evidence type="ECO:0000313" key="4">
    <source>
        <dbReference type="Proteomes" id="UP000288178"/>
    </source>
</evidence>
<evidence type="ECO:0000256" key="2">
    <source>
        <dbReference type="SAM" id="SignalP"/>
    </source>
</evidence>
<sequence>MRIERFTKATAVATVLALAACGGGGNETASSGGGSSGGSSGVSGGGSALVDLGLSPQANADAGSSYTNAAPDIRISYYFLPHPPAGVGSLRDAVAYLDADGDGDTDVFMATGDYLLIGETGSFLTFNTGADIFAWQTATPQAFGGALPPAEHARKSITADFNSDGLADIFVFDHGFDAPPFPGAAPKLILQTAPGTFSWTRMPDVGFHHGGAAADIDHDGDIDIFVGGSDPFFYVNDGAAGFTKATNRFDGSMGKVFSAELIDVDQDGFVDLLLGAHERDGDRTAIYWGSSTGAYSVASRTLIPAAAPYGAVLDFDAEDLDGDGDRDLVLNRTRDGDDGPGLGFYMGRTVQVLLNSGNRQFSDVTATHVDKPTGEPGFGGTDWFPWLRVQDIDADGDLDLFPDNLASGTSAEATGLVYRNDGSGHFTLEWVDVGLR</sequence>
<dbReference type="SUPFAM" id="SSF69318">
    <property type="entry name" value="Integrin alpha N-terminal domain"/>
    <property type="match status" value="1"/>
</dbReference>
<dbReference type="EMBL" id="SACT01000006">
    <property type="protein sequence ID" value="RVT50120.1"/>
    <property type="molecule type" value="Genomic_DNA"/>
</dbReference>
<gene>
    <name evidence="3" type="ORF">ENE75_17590</name>
</gene>
<keyword evidence="4" id="KW-1185">Reference proteome</keyword>
<feature type="signal peptide" evidence="2">
    <location>
        <begin position="1"/>
        <end position="19"/>
    </location>
</feature>
<dbReference type="PANTHER" id="PTHR45460">
    <property type="entry name" value="SIMILAR TO CYSTEINE PROTEINASE"/>
    <property type="match status" value="1"/>
</dbReference>
<dbReference type="Proteomes" id="UP000288178">
    <property type="component" value="Unassembled WGS sequence"/>
</dbReference>
<feature type="chain" id="PRO_5019076163" description="VCBS repeat-containing protein" evidence="2">
    <location>
        <begin position="20"/>
        <end position="436"/>
    </location>
</feature>
<dbReference type="PROSITE" id="PS51257">
    <property type="entry name" value="PROKAR_LIPOPROTEIN"/>
    <property type="match status" value="1"/>
</dbReference>
<evidence type="ECO:0000313" key="3">
    <source>
        <dbReference type="EMBL" id="RVT50120.1"/>
    </source>
</evidence>
<keyword evidence="1 2" id="KW-0732">Signal</keyword>
<dbReference type="InterPro" id="IPR013517">
    <property type="entry name" value="FG-GAP"/>
</dbReference>
<reference evidence="3 4" key="1">
    <citation type="submission" date="2019-01" db="EMBL/GenBank/DDBJ databases">
        <authorList>
            <person name="Chen W.-M."/>
        </authorList>
    </citation>
    <scope>NUCLEOTIDE SEQUENCE [LARGE SCALE GENOMIC DNA]</scope>
    <source>
        <strain evidence="3 4">ICH-3</strain>
    </source>
</reference>
<evidence type="ECO:0008006" key="5">
    <source>
        <dbReference type="Google" id="ProtNLM"/>
    </source>
</evidence>
<dbReference type="AlphaFoldDB" id="A0A437JT71"/>
<dbReference type="Gene3D" id="2.130.10.130">
    <property type="entry name" value="Integrin alpha, N-terminal"/>
    <property type="match status" value="1"/>
</dbReference>
<dbReference type="PANTHER" id="PTHR45460:SF2">
    <property type="entry name" value="ALPHA 1,3 GLUCANASE, GH71 FAMILY (EUROFUNG)"/>
    <property type="match status" value="1"/>
</dbReference>